<feature type="region of interest" description="Disordered" evidence="1">
    <location>
        <begin position="447"/>
        <end position="478"/>
    </location>
</feature>
<comment type="caution">
    <text evidence="2">The sequence shown here is derived from an EMBL/GenBank/DDBJ whole genome shotgun (WGS) entry which is preliminary data.</text>
</comment>
<evidence type="ECO:0000313" key="3">
    <source>
        <dbReference type="Proteomes" id="UP000823388"/>
    </source>
</evidence>
<feature type="region of interest" description="Disordered" evidence="1">
    <location>
        <begin position="220"/>
        <end position="427"/>
    </location>
</feature>
<keyword evidence="3" id="KW-1185">Reference proteome</keyword>
<name>A0A8T0MTD9_PANVG</name>
<feature type="compositionally biased region" description="Pro residues" evidence="1">
    <location>
        <begin position="469"/>
        <end position="478"/>
    </location>
</feature>
<dbReference type="AlphaFoldDB" id="A0A8T0MTD9"/>
<protein>
    <submittedName>
        <fullName evidence="2">Uncharacterized protein</fullName>
    </submittedName>
</protein>
<evidence type="ECO:0000313" key="2">
    <source>
        <dbReference type="EMBL" id="KAG2540327.1"/>
    </source>
</evidence>
<feature type="compositionally biased region" description="Pro residues" evidence="1">
    <location>
        <begin position="406"/>
        <end position="423"/>
    </location>
</feature>
<feature type="compositionally biased region" description="Low complexity" evidence="1">
    <location>
        <begin position="134"/>
        <end position="146"/>
    </location>
</feature>
<dbReference type="EMBL" id="CM029054">
    <property type="protein sequence ID" value="KAG2540327.1"/>
    <property type="molecule type" value="Genomic_DNA"/>
</dbReference>
<dbReference type="Proteomes" id="UP000823388">
    <property type="component" value="Chromosome 9N"/>
</dbReference>
<gene>
    <name evidence="2" type="ORF">PVAP13_9NG544900</name>
</gene>
<feature type="compositionally biased region" description="Polar residues" evidence="1">
    <location>
        <begin position="333"/>
        <end position="357"/>
    </location>
</feature>
<feature type="region of interest" description="Disordered" evidence="1">
    <location>
        <begin position="64"/>
        <end position="146"/>
    </location>
</feature>
<proteinExistence type="predicted"/>
<reference evidence="2" key="1">
    <citation type="submission" date="2020-05" db="EMBL/GenBank/DDBJ databases">
        <title>WGS assembly of Panicum virgatum.</title>
        <authorList>
            <person name="Lovell J.T."/>
            <person name="Jenkins J."/>
            <person name="Shu S."/>
            <person name="Juenger T.E."/>
            <person name="Schmutz J."/>
        </authorList>
    </citation>
    <scope>NUCLEOTIDE SEQUENCE</scope>
    <source>
        <strain evidence="2">AP13</strain>
    </source>
</reference>
<feature type="compositionally biased region" description="Low complexity" evidence="1">
    <location>
        <begin position="65"/>
        <end position="75"/>
    </location>
</feature>
<evidence type="ECO:0000256" key="1">
    <source>
        <dbReference type="SAM" id="MobiDB-lite"/>
    </source>
</evidence>
<feature type="region of interest" description="Disordered" evidence="1">
    <location>
        <begin position="177"/>
        <end position="202"/>
    </location>
</feature>
<organism evidence="2 3">
    <name type="scientific">Panicum virgatum</name>
    <name type="common">Blackwell switchgrass</name>
    <dbReference type="NCBI Taxonomy" id="38727"/>
    <lineage>
        <taxon>Eukaryota</taxon>
        <taxon>Viridiplantae</taxon>
        <taxon>Streptophyta</taxon>
        <taxon>Embryophyta</taxon>
        <taxon>Tracheophyta</taxon>
        <taxon>Spermatophyta</taxon>
        <taxon>Magnoliopsida</taxon>
        <taxon>Liliopsida</taxon>
        <taxon>Poales</taxon>
        <taxon>Poaceae</taxon>
        <taxon>PACMAD clade</taxon>
        <taxon>Panicoideae</taxon>
        <taxon>Panicodae</taxon>
        <taxon>Paniceae</taxon>
        <taxon>Panicinae</taxon>
        <taxon>Panicum</taxon>
        <taxon>Panicum sect. Hiantes</taxon>
    </lineage>
</organism>
<feature type="compositionally biased region" description="Low complexity" evidence="1">
    <location>
        <begin position="272"/>
        <end position="309"/>
    </location>
</feature>
<feature type="compositionally biased region" description="Polar residues" evidence="1">
    <location>
        <begin position="181"/>
        <end position="198"/>
    </location>
</feature>
<accession>A0A8T0MTD9</accession>
<sequence>MMLLLESLAFLRYSPSALLNLYIIAKIASSFCCYRSAKLQGLKMVKTDYRDLYGLPLSHDVLHRSPSSPSDVVDSSKNDAGMDPSNISVTPDSGGSGSDDNGGSSMHTSSCRRRLMSSLPTGTQLATADGRGSGSSSSSSSSASPDLESHSLLIVSPVCSPAATDDDVLIMDGALVDNGPGSPSSTRRSISFIDNNGPSNRRSVSVNNLVLVSSVSQGAISVGSSGGSGGRRSGSSGQIPHREEPCVTQAQRNRHSEWDPITAAGNIREPVSPTSTRGRSSSTPSTTTEGRTSSTPSTSSTNRPSPSTSHATTGSGWLEPRTTPMLHPWWPSIQRNSTEGCSTSEGTRHLGSTSPTQMAPRCSCCSGRRRCHSRRGDPGSSLCRRPELPVMQPPLPPAPERAQTLPQPPAMEHPEMPPPPPQKPSAQTFRWPLTAEEAAAIEAVLYQPSARKRLPVFKEIRPDDDANQAPPPPAPPCP</sequence>